<dbReference type="InterPro" id="IPR001543">
    <property type="entry name" value="FliN-like_C"/>
</dbReference>
<accession>A0A3N6S2T4</accession>
<gene>
    <name evidence="2" type="ORF">EB241_00905</name>
</gene>
<feature type="domain" description="Flagellar motor switch protein FliN-like C-terminal" evidence="1">
    <location>
        <begin position="190"/>
        <end position="258"/>
    </location>
</feature>
<keyword evidence="3" id="KW-1185">Reference proteome</keyword>
<evidence type="ECO:0000259" key="1">
    <source>
        <dbReference type="Pfam" id="PF01052"/>
    </source>
</evidence>
<dbReference type="InterPro" id="IPR036429">
    <property type="entry name" value="SpoA-like_sf"/>
</dbReference>
<evidence type="ECO:0000313" key="2">
    <source>
        <dbReference type="EMBL" id="RQM39904.1"/>
    </source>
</evidence>
<organism evidence="2 3">
    <name type="scientific">Erwinia psidii</name>
    <dbReference type="NCBI Taxonomy" id="69224"/>
    <lineage>
        <taxon>Bacteria</taxon>
        <taxon>Pseudomonadati</taxon>
        <taxon>Pseudomonadota</taxon>
        <taxon>Gammaproteobacteria</taxon>
        <taxon>Enterobacterales</taxon>
        <taxon>Erwiniaceae</taxon>
        <taxon>Erwinia</taxon>
    </lineage>
</organism>
<proteinExistence type="predicted"/>
<dbReference type="EMBL" id="RHHM01000001">
    <property type="protein sequence ID" value="RQM39904.1"/>
    <property type="molecule type" value="Genomic_DNA"/>
</dbReference>
<dbReference type="SUPFAM" id="SSF101801">
    <property type="entry name" value="Surface presentation of antigens (SPOA)"/>
    <property type="match status" value="1"/>
</dbReference>
<dbReference type="Pfam" id="PF01052">
    <property type="entry name" value="FliMN_C"/>
    <property type="match status" value="1"/>
</dbReference>
<dbReference type="Proteomes" id="UP000279457">
    <property type="component" value="Unassembled WGS sequence"/>
</dbReference>
<evidence type="ECO:0000313" key="3">
    <source>
        <dbReference type="Proteomes" id="UP000279457"/>
    </source>
</evidence>
<sequence>MNTGKDDWYWELYNSNLSPEMKEIFGYLYPTKQKMPSMLSCAIEISINRQSAKGFISMPLLAWKKIFLHSNWEINRAIINSHFIYYLPLLLSSTTLPAGMIQSLRTGDILIPDNQFFSPNGLGRLKIGNKWIYLQQSTAEILTFLVIHNKVQDMESTQSDANYPEIVSISSEDVSEQRQFMVQDTDFPDLSGIPVTVTLRAGTLEITLEQLHSLGPGSILAFCGSTPGYATLYYAERPLAHGELVDIEGELGLRITRMERF</sequence>
<comment type="caution">
    <text evidence="2">The sequence shown here is derived from an EMBL/GenBank/DDBJ whole genome shotgun (WGS) entry which is preliminary data.</text>
</comment>
<dbReference type="AlphaFoldDB" id="A0A3N6S2T4"/>
<dbReference type="Gene3D" id="2.30.330.10">
    <property type="entry name" value="SpoA-like"/>
    <property type="match status" value="1"/>
</dbReference>
<protein>
    <recommendedName>
        <fullName evidence="1">Flagellar motor switch protein FliN-like C-terminal domain-containing protein</fullName>
    </recommendedName>
</protein>
<reference evidence="2 3" key="1">
    <citation type="submission" date="2018-10" db="EMBL/GenBank/DDBJ databases">
        <title>Draft genome sequence for the type isolate of Erwinia psidii, agent causal of bacterial blight in guava (Psidium guajava) and wilt and die-back of Eucalyptus spp.</title>
        <authorList>
            <person name="Hermenegildo P.S."/>
            <person name="Santos S.A."/>
            <person name="Guimaraes L.M.S."/>
            <person name="Vidigal P.M.P."/>
            <person name="Pereira I.C."/>
            <person name="Badel J.L."/>
            <person name="Alfenas-Zerbini P."/>
            <person name="Ferreira M.A.S.V."/>
            <person name="Alfenas A.C."/>
        </authorList>
    </citation>
    <scope>NUCLEOTIDE SEQUENCE [LARGE SCALE GENOMIC DNA]</scope>
    <source>
        <strain evidence="2 3">IBSBF 435</strain>
    </source>
</reference>
<name>A0A3N6S2T4_9GAMM</name>